<dbReference type="Gene3D" id="3.30.420.10">
    <property type="entry name" value="Ribonuclease H-like superfamily/Ribonuclease H"/>
    <property type="match status" value="1"/>
</dbReference>
<comment type="similarity">
    <text evidence="1 13">Belongs to the RuvC family.</text>
</comment>
<keyword evidence="11 13" id="KW-0234">DNA repair</keyword>
<dbReference type="InterPro" id="IPR002176">
    <property type="entry name" value="X-over_junc_endoDNase_RuvC"/>
</dbReference>
<comment type="function">
    <text evidence="13">The RuvA-RuvB-RuvC complex processes Holliday junction (HJ) DNA during genetic recombination and DNA repair. Endonuclease that resolves HJ intermediates. Cleaves cruciform DNA by making single-stranded nicks across the HJ at symmetrical positions within the homologous arms, yielding a 5'-phosphate and a 3'-hydroxyl group; requires a central core of homology in the junction. The consensus cleavage sequence is 5'-(A/T)TT(C/G)-3'. Cleavage occurs on the 3'-side of the TT dinucleotide at the point of strand exchange. HJ branch migration catalyzed by RuvA-RuvB allows RuvC to scan DNA until it finds its consensus sequence, where it cleaves and resolves the cruciform DNA.</text>
</comment>
<evidence type="ECO:0000256" key="5">
    <source>
        <dbReference type="ARBA" id="ARBA00022759"/>
    </source>
</evidence>
<keyword evidence="2 13" id="KW-0963">Cytoplasm</keyword>
<dbReference type="GO" id="GO:0006310">
    <property type="term" value="P:DNA recombination"/>
    <property type="evidence" value="ECO:0007669"/>
    <property type="project" value="UniProtKB-UniRule"/>
</dbReference>
<dbReference type="HAMAP" id="MF_00034">
    <property type="entry name" value="RuvC"/>
    <property type="match status" value="1"/>
</dbReference>
<dbReference type="NCBIfam" id="TIGR00228">
    <property type="entry name" value="ruvC"/>
    <property type="match status" value="1"/>
</dbReference>
<dbReference type="FunFam" id="3.30.420.10:FF:000002">
    <property type="entry name" value="Crossover junction endodeoxyribonuclease RuvC"/>
    <property type="match status" value="1"/>
</dbReference>
<keyword evidence="9 13" id="KW-0238">DNA-binding</keyword>
<evidence type="ECO:0000313" key="16">
    <source>
        <dbReference type="Proteomes" id="UP000178735"/>
    </source>
</evidence>
<dbReference type="InterPro" id="IPR036397">
    <property type="entry name" value="RNaseH_sf"/>
</dbReference>
<dbReference type="GO" id="GO:0048476">
    <property type="term" value="C:Holliday junction resolvase complex"/>
    <property type="evidence" value="ECO:0007669"/>
    <property type="project" value="UniProtKB-UniRule"/>
</dbReference>
<evidence type="ECO:0000256" key="1">
    <source>
        <dbReference type="ARBA" id="ARBA00009518"/>
    </source>
</evidence>
<keyword evidence="5 13" id="KW-0255">Endonuclease</keyword>
<evidence type="ECO:0000256" key="8">
    <source>
        <dbReference type="ARBA" id="ARBA00022842"/>
    </source>
</evidence>
<keyword evidence="10 13" id="KW-0233">DNA recombination</keyword>
<protein>
    <recommendedName>
        <fullName evidence="13 14">Crossover junction endodeoxyribonuclease RuvC</fullName>
        <ecNumber evidence="13 14">3.1.21.10</ecNumber>
    </recommendedName>
    <alternativeName>
        <fullName evidence="13">Holliday junction nuclease RuvC</fullName>
    </alternativeName>
    <alternativeName>
        <fullName evidence="13">Holliday junction resolvase RuvC</fullName>
    </alternativeName>
</protein>
<dbReference type="CDD" id="cd16962">
    <property type="entry name" value="RuvC"/>
    <property type="match status" value="1"/>
</dbReference>
<organism evidence="15 16">
    <name type="scientific">Candidatus Wallbacteria bacterium GWC2_49_35</name>
    <dbReference type="NCBI Taxonomy" id="1817813"/>
    <lineage>
        <taxon>Bacteria</taxon>
        <taxon>Candidatus Walliibacteriota</taxon>
    </lineage>
</organism>
<dbReference type="NCBIfam" id="NF000711">
    <property type="entry name" value="PRK00039.2-1"/>
    <property type="match status" value="1"/>
</dbReference>
<gene>
    <name evidence="13" type="primary">ruvC</name>
    <name evidence="15" type="ORF">A2008_06945</name>
</gene>
<feature type="active site" evidence="13">
    <location>
        <position position="143"/>
    </location>
</feature>
<name>A0A1F7WMA8_9BACT</name>
<keyword evidence="6 13" id="KW-0227">DNA damage</keyword>
<evidence type="ECO:0000256" key="6">
    <source>
        <dbReference type="ARBA" id="ARBA00022763"/>
    </source>
</evidence>
<dbReference type="EMBL" id="MGFH01000152">
    <property type="protein sequence ID" value="OGM03972.1"/>
    <property type="molecule type" value="Genomic_DNA"/>
</dbReference>
<evidence type="ECO:0000256" key="4">
    <source>
        <dbReference type="ARBA" id="ARBA00022723"/>
    </source>
</evidence>
<dbReference type="PROSITE" id="PS01321">
    <property type="entry name" value="RUVC"/>
    <property type="match status" value="1"/>
</dbReference>
<dbReference type="GO" id="GO:0003677">
    <property type="term" value="F:DNA binding"/>
    <property type="evidence" value="ECO:0007669"/>
    <property type="project" value="UniProtKB-KW"/>
</dbReference>
<comment type="subcellular location">
    <subcellularLocation>
        <location evidence="13">Cytoplasm</location>
    </subcellularLocation>
</comment>
<dbReference type="Proteomes" id="UP000178735">
    <property type="component" value="Unassembled WGS sequence"/>
</dbReference>
<feature type="active site" evidence="13">
    <location>
        <position position="7"/>
    </location>
</feature>
<feature type="binding site" evidence="13">
    <location>
        <position position="70"/>
    </location>
    <ligand>
        <name>Mg(2+)</name>
        <dbReference type="ChEBI" id="CHEBI:18420"/>
        <label>2</label>
    </ligand>
</feature>
<comment type="catalytic activity">
    <reaction evidence="12 13">
        <text>Endonucleolytic cleavage at a junction such as a reciprocal single-stranded crossover between two homologous DNA duplexes (Holliday junction).</text>
        <dbReference type="EC" id="3.1.21.10"/>
    </reaction>
</comment>
<feature type="active site" evidence="13">
    <location>
        <position position="70"/>
    </location>
</feature>
<evidence type="ECO:0000256" key="9">
    <source>
        <dbReference type="ARBA" id="ARBA00023125"/>
    </source>
</evidence>
<dbReference type="GO" id="GO:0005737">
    <property type="term" value="C:cytoplasm"/>
    <property type="evidence" value="ECO:0007669"/>
    <property type="project" value="UniProtKB-SubCell"/>
</dbReference>
<evidence type="ECO:0000256" key="14">
    <source>
        <dbReference type="NCBIfam" id="TIGR00228"/>
    </source>
</evidence>
<evidence type="ECO:0000256" key="3">
    <source>
        <dbReference type="ARBA" id="ARBA00022722"/>
    </source>
</evidence>
<proteinExistence type="inferred from homology"/>
<dbReference type="STRING" id="1817813.A2008_06945"/>
<dbReference type="GO" id="GO:0008821">
    <property type="term" value="F:crossover junction DNA endonuclease activity"/>
    <property type="evidence" value="ECO:0007669"/>
    <property type="project" value="UniProtKB-UniRule"/>
</dbReference>
<dbReference type="SUPFAM" id="SSF53098">
    <property type="entry name" value="Ribonuclease H-like"/>
    <property type="match status" value="1"/>
</dbReference>
<reference evidence="15 16" key="1">
    <citation type="journal article" date="2016" name="Nat. Commun.">
        <title>Thousands of microbial genomes shed light on interconnected biogeochemical processes in an aquifer system.</title>
        <authorList>
            <person name="Anantharaman K."/>
            <person name="Brown C.T."/>
            <person name="Hug L.A."/>
            <person name="Sharon I."/>
            <person name="Castelle C.J."/>
            <person name="Probst A.J."/>
            <person name="Thomas B.C."/>
            <person name="Singh A."/>
            <person name="Wilkins M.J."/>
            <person name="Karaoz U."/>
            <person name="Brodie E.L."/>
            <person name="Williams K.H."/>
            <person name="Hubbard S.S."/>
            <person name="Banfield J.F."/>
        </authorList>
    </citation>
    <scope>NUCLEOTIDE SEQUENCE [LARGE SCALE GENOMIC DNA]</scope>
</reference>
<dbReference type="GO" id="GO:0006281">
    <property type="term" value="P:DNA repair"/>
    <property type="evidence" value="ECO:0007669"/>
    <property type="project" value="UniProtKB-UniRule"/>
</dbReference>
<dbReference type="EC" id="3.1.21.10" evidence="13 14"/>
<feature type="binding site" evidence="13">
    <location>
        <position position="143"/>
    </location>
    <ligand>
        <name>Mg(2+)</name>
        <dbReference type="ChEBI" id="CHEBI:18420"/>
        <label>1</label>
    </ligand>
</feature>
<keyword evidence="3 13" id="KW-0540">Nuclease</keyword>
<keyword evidence="7 13" id="KW-0378">Hydrolase</keyword>
<dbReference type="InterPro" id="IPR012337">
    <property type="entry name" value="RNaseH-like_sf"/>
</dbReference>
<dbReference type="InterPro" id="IPR020563">
    <property type="entry name" value="X-over_junc_endoDNase_Mg_BS"/>
</dbReference>
<evidence type="ECO:0000256" key="13">
    <source>
        <dbReference type="HAMAP-Rule" id="MF_00034"/>
    </source>
</evidence>
<keyword evidence="4 13" id="KW-0479">Metal-binding</keyword>
<accession>A0A1F7WMA8</accession>
<dbReference type="Pfam" id="PF02075">
    <property type="entry name" value="RuvC"/>
    <property type="match status" value="1"/>
</dbReference>
<dbReference type="PANTHER" id="PTHR30194:SF3">
    <property type="entry name" value="CROSSOVER JUNCTION ENDODEOXYRIBONUCLEASE RUVC"/>
    <property type="match status" value="1"/>
</dbReference>
<dbReference type="GO" id="GO:0000287">
    <property type="term" value="F:magnesium ion binding"/>
    <property type="evidence" value="ECO:0007669"/>
    <property type="project" value="UniProtKB-UniRule"/>
</dbReference>
<feature type="binding site" evidence="13">
    <location>
        <position position="7"/>
    </location>
    <ligand>
        <name>Mg(2+)</name>
        <dbReference type="ChEBI" id="CHEBI:18420"/>
        <label>1</label>
    </ligand>
</feature>
<comment type="cofactor">
    <cofactor evidence="13">
        <name>Mg(2+)</name>
        <dbReference type="ChEBI" id="CHEBI:18420"/>
    </cofactor>
    <text evidence="13">Binds 2 Mg(2+) ion per subunit.</text>
</comment>
<dbReference type="PRINTS" id="PR00696">
    <property type="entry name" value="RSOLVASERUVC"/>
</dbReference>
<dbReference type="PANTHER" id="PTHR30194">
    <property type="entry name" value="CROSSOVER JUNCTION ENDODEOXYRIBONUCLEASE RUVC"/>
    <property type="match status" value="1"/>
</dbReference>
<evidence type="ECO:0000256" key="2">
    <source>
        <dbReference type="ARBA" id="ARBA00022490"/>
    </source>
</evidence>
<evidence type="ECO:0000256" key="12">
    <source>
        <dbReference type="ARBA" id="ARBA00029354"/>
    </source>
</evidence>
<sequence length="171" mass="18212">MRVIGIDPGTHRCGYSITESAGSKLKVHCCGVFNTQEKNKSMTAAERLYKIKQGLCELIEAYKPDALSMERLFINNNLKTAISVGEARGVIMLTAFERGLPIAEYTPQQIKSAITGSGAAAKDQVGRMVKILTGLAEIPKPDDAADAVACAICHLQSAPFLKAAGKALMSA</sequence>
<comment type="subunit">
    <text evidence="13">Homodimer which binds Holliday junction (HJ) DNA. The HJ becomes 2-fold symmetrical on binding to RuvC with unstacked arms; it has a different conformation from HJ DNA in complex with RuvA. In the full resolvosome a probable DNA-RuvA(4)-RuvB(12)-RuvC(2) complex forms which resolves the HJ.</text>
</comment>
<evidence type="ECO:0000256" key="10">
    <source>
        <dbReference type="ARBA" id="ARBA00023172"/>
    </source>
</evidence>
<keyword evidence="8 13" id="KW-0460">Magnesium</keyword>
<comment type="caution">
    <text evidence="15">The sequence shown here is derived from an EMBL/GenBank/DDBJ whole genome shotgun (WGS) entry which is preliminary data.</text>
</comment>
<dbReference type="AlphaFoldDB" id="A0A1F7WMA8"/>
<evidence type="ECO:0000256" key="7">
    <source>
        <dbReference type="ARBA" id="ARBA00022801"/>
    </source>
</evidence>
<evidence type="ECO:0000313" key="15">
    <source>
        <dbReference type="EMBL" id="OGM03972.1"/>
    </source>
</evidence>
<evidence type="ECO:0000256" key="11">
    <source>
        <dbReference type="ARBA" id="ARBA00023204"/>
    </source>
</evidence>